<dbReference type="NCBIfam" id="NF000585">
    <property type="entry name" value="PRK00010.1"/>
    <property type="match status" value="1"/>
</dbReference>
<dbReference type="InterPro" id="IPR020930">
    <property type="entry name" value="Ribosomal_uL5_bac-type"/>
</dbReference>
<dbReference type="Proteomes" id="UP000222818">
    <property type="component" value="Unassembled WGS sequence"/>
</dbReference>
<evidence type="ECO:0000256" key="8">
    <source>
        <dbReference type="HAMAP-Rule" id="MF_01333"/>
    </source>
</evidence>
<dbReference type="InterPro" id="IPR022803">
    <property type="entry name" value="Ribosomal_uL5_dom_sf"/>
</dbReference>
<dbReference type="Gene3D" id="3.30.1440.10">
    <property type="match status" value="1"/>
</dbReference>
<evidence type="ECO:0000259" key="10">
    <source>
        <dbReference type="Pfam" id="PF00281"/>
    </source>
</evidence>
<comment type="function">
    <text evidence="8">This is 1 of the proteins that bind and probably mediate the attachment of the 5S RNA into the large ribosomal subunit, where it forms part of the central protuberance. In the 70S ribosome it contacts protein S13 of the 30S subunit (bridge B1b), connecting the 2 subunits; this bridge is implicated in subunit movement. Contacts the P site tRNA; the 5S rRNA and some of its associated proteins might help stabilize positioning of ribosome-bound tRNAs.</text>
</comment>
<evidence type="ECO:0000256" key="5">
    <source>
        <dbReference type="ARBA" id="ARBA00022980"/>
    </source>
</evidence>
<evidence type="ECO:0000256" key="3">
    <source>
        <dbReference type="ARBA" id="ARBA00022730"/>
    </source>
</evidence>
<evidence type="ECO:0000256" key="7">
    <source>
        <dbReference type="ARBA" id="ARBA00035245"/>
    </source>
</evidence>
<dbReference type="GO" id="GO:0003735">
    <property type="term" value="F:structural constituent of ribosome"/>
    <property type="evidence" value="ECO:0007669"/>
    <property type="project" value="InterPro"/>
</dbReference>
<dbReference type="GO" id="GO:0005840">
    <property type="term" value="C:ribosome"/>
    <property type="evidence" value="ECO:0007669"/>
    <property type="project" value="UniProtKB-KW"/>
</dbReference>
<dbReference type="FunFam" id="3.30.1440.10:FF:000001">
    <property type="entry name" value="50S ribosomal protein L5"/>
    <property type="match status" value="1"/>
</dbReference>
<dbReference type="InterPro" id="IPR002132">
    <property type="entry name" value="Ribosomal_uL5"/>
</dbReference>
<dbReference type="GO" id="GO:0000049">
    <property type="term" value="F:tRNA binding"/>
    <property type="evidence" value="ECO:0007669"/>
    <property type="project" value="UniProtKB-UniRule"/>
</dbReference>
<dbReference type="Pfam" id="PF00281">
    <property type="entry name" value="Ribosomal_L5"/>
    <property type="match status" value="1"/>
</dbReference>
<dbReference type="PANTHER" id="PTHR11994">
    <property type="entry name" value="60S RIBOSOMAL PROTEIN L11-RELATED"/>
    <property type="match status" value="1"/>
</dbReference>
<protein>
    <recommendedName>
        <fullName evidence="7 8">Large ribosomal subunit protein uL5</fullName>
    </recommendedName>
</protein>
<evidence type="ECO:0000313" key="13">
    <source>
        <dbReference type="Proteomes" id="UP000222818"/>
    </source>
</evidence>
<keyword evidence="6 8" id="KW-0687">Ribonucleoprotein</keyword>
<dbReference type="RefSeq" id="WP_236859556.1">
    <property type="nucleotide sequence ID" value="NZ_MKGN01000019.1"/>
</dbReference>
<gene>
    <name evidence="8 12" type="primary">rplE</name>
    <name evidence="12" type="ORF">TPPER_00198</name>
</gene>
<dbReference type="GO" id="GO:0006412">
    <property type="term" value="P:translation"/>
    <property type="evidence" value="ECO:0007669"/>
    <property type="project" value="UniProtKB-UniRule"/>
</dbReference>
<feature type="domain" description="Large ribosomal subunit protein uL5 C-terminal" evidence="11">
    <location>
        <begin position="99"/>
        <end position="192"/>
    </location>
</feature>
<proteinExistence type="inferred from homology"/>
<keyword evidence="2 8" id="KW-0820">tRNA-binding</keyword>
<comment type="subunit">
    <text evidence="8">Part of the 50S ribosomal subunit; part of the 5S rRNA/L5/L18/L25 subcomplex. Contacts the 5S rRNA and the P site tRNA. Forms a bridge to the 30S subunit in the 70S ribosome.</text>
</comment>
<dbReference type="GO" id="GO:0019843">
    <property type="term" value="F:rRNA binding"/>
    <property type="evidence" value="ECO:0007669"/>
    <property type="project" value="UniProtKB-UniRule"/>
</dbReference>
<dbReference type="InterPro" id="IPR031310">
    <property type="entry name" value="Ribosomal_uL5_N"/>
</dbReference>
<dbReference type="AlphaFoldDB" id="A0A2G0V6W1"/>
<dbReference type="HAMAP" id="MF_01333_B">
    <property type="entry name" value="Ribosomal_uL5_B"/>
    <property type="match status" value="1"/>
</dbReference>
<evidence type="ECO:0000259" key="11">
    <source>
        <dbReference type="Pfam" id="PF00673"/>
    </source>
</evidence>
<evidence type="ECO:0000256" key="1">
    <source>
        <dbReference type="ARBA" id="ARBA00008553"/>
    </source>
</evidence>
<evidence type="ECO:0000256" key="4">
    <source>
        <dbReference type="ARBA" id="ARBA00022884"/>
    </source>
</evidence>
<keyword evidence="4 8" id="KW-0694">RNA-binding</keyword>
<accession>A0A2G0V6W1</accession>
<evidence type="ECO:0000256" key="9">
    <source>
        <dbReference type="RuleBase" id="RU003930"/>
    </source>
</evidence>
<comment type="caution">
    <text evidence="12">The sequence shown here is derived from an EMBL/GenBank/DDBJ whole genome shotgun (WGS) entry which is preliminary data.</text>
</comment>
<feature type="domain" description="Large ribosomal subunit protein uL5 N-terminal" evidence="10">
    <location>
        <begin position="40"/>
        <end position="95"/>
    </location>
</feature>
<dbReference type="EMBL" id="MKGN01000019">
    <property type="protein sequence ID" value="PHN16205.1"/>
    <property type="molecule type" value="Genomic_DNA"/>
</dbReference>
<evidence type="ECO:0000256" key="2">
    <source>
        <dbReference type="ARBA" id="ARBA00022555"/>
    </source>
</evidence>
<evidence type="ECO:0000313" key="12">
    <source>
        <dbReference type="EMBL" id="PHN16205.1"/>
    </source>
</evidence>
<dbReference type="InterPro" id="IPR031309">
    <property type="entry name" value="Ribosomal_uL5_C"/>
</dbReference>
<dbReference type="SUPFAM" id="SSF55282">
    <property type="entry name" value="RL5-like"/>
    <property type="match status" value="1"/>
</dbReference>
<comment type="similarity">
    <text evidence="1 8 9">Belongs to the universal ribosomal protein uL5 family.</text>
</comment>
<organism evidence="12 13">
    <name type="scientific">Candidatus Tremblayella phenacoccinincola</name>
    <dbReference type="NCBI Taxonomy" id="1010676"/>
    <lineage>
        <taxon>Bacteria</taxon>
        <taxon>Pseudomonadati</taxon>
        <taxon>Pseudomonadota</taxon>
        <taxon>Betaproteobacteria</taxon>
        <taxon>Candidatus Tremblayella</taxon>
    </lineage>
</organism>
<reference evidence="12 13" key="1">
    <citation type="journal article" date="2017" name="ISME J.">
        <title>Tremblaya phenacola PPER: an evolutionary beta-gammaproteobacterium collage.</title>
        <authorList>
            <person name="Gil R."/>
            <person name="Vargas-Chavez C."/>
            <person name="Lopez-Madrigal S."/>
            <person name="Santos-Garcia D."/>
            <person name="Latorre A."/>
            <person name="Moya A."/>
        </authorList>
    </citation>
    <scope>NUCLEOTIDE SEQUENCE [LARGE SCALE GENOMIC DNA]</scope>
    <source>
        <strain evidence="12 13">PPER</strain>
    </source>
</reference>
<keyword evidence="3 8" id="KW-0699">rRNA-binding</keyword>
<keyword evidence="13" id="KW-1185">Reference proteome</keyword>
<keyword evidence="5 8" id="KW-0689">Ribosomal protein</keyword>
<name>A0A2G0V6W1_9PROT</name>
<sequence>MLNPKQEAISKNMNYNYRLKIHRLGSKTAILTKLYMNTSYMQLPRLVKVVLTVGLGKARTEKIKVEKLSESLSNISGQKPVTTKASKAVANFKIKQGEPVGLKVTIRNERMFDFLDKLVNITLPRIRDFRGIPTKSFDTYGNLNIGILEQLAFPEFNYAEGSVDSGMNICIVTKTKSQESAKHLLTLFNFPFKDTVHG</sequence>
<dbReference type="GO" id="GO:1990904">
    <property type="term" value="C:ribonucleoprotein complex"/>
    <property type="evidence" value="ECO:0007669"/>
    <property type="project" value="UniProtKB-KW"/>
</dbReference>
<dbReference type="Pfam" id="PF00673">
    <property type="entry name" value="Ribosomal_L5_C"/>
    <property type="match status" value="1"/>
</dbReference>
<dbReference type="PIRSF" id="PIRSF002161">
    <property type="entry name" value="Ribosomal_L5"/>
    <property type="match status" value="1"/>
</dbReference>
<evidence type="ECO:0000256" key="6">
    <source>
        <dbReference type="ARBA" id="ARBA00023274"/>
    </source>
</evidence>